<dbReference type="Proteomes" id="UP000199672">
    <property type="component" value="Unassembled WGS sequence"/>
</dbReference>
<dbReference type="AlphaFoldDB" id="A0A1I1W3N8"/>
<name>A0A1I1W3N8_9FLAO</name>
<keyword evidence="1" id="KW-1133">Transmembrane helix</keyword>
<sequence length="43" mass="5033">MVNLRLSKKKTANTDEFRKSAIFFVIIGFLTLAFLYLSHKNKK</sequence>
<proteinExistence type="predicted"/>
<organism evidence="2 3">
    <name type="scientific">Flavobacterium phragmitis</name>
    <dbReference type="NCBI Taxonomy" id="739143"/>
    <lineage>
        <taxon>Bacteria</taxon>
        <taxon>Pseudomonadati</taxon>
        <taxon>Bacteroidota</taxon>
        <taxon>Flavobacteriia</taxon>
        <taxon>Flavobacteriales</taxon>
        <taxon>Flavobacteriaceae</taxon>
        <taxon>Flavobacterium</taxon>
    </lineage>
</organism>
<protein>
    <submittedName>
        <fullName evidence="2">Uncharacterized protein</fullName>
    </submittedName>
</protein>
<evidence type="ECO:0000313" key="3">
    <source>
        <dbReference type="Proteomes" id="UP000199672"/>
    </source>
</evidence>
<gene>
    <name evidence="2" type="ORF">SAMN05216297_11464</name>
</gene>
<keyword evidence="3" id="KW-1185">Reference proteome</keyword>
<keyword evidence="1" id="KW-0472">Membrane</keyword>
<accession>A0A1I1W3N8</accession>
<dbReference type="STRING" id="739143.SAMN05216297_11464"/>
<evidence type="ECO:0000313" key="2">
    <source>
        <dbReference type="EMBL" id="SFD89744.1"/>
    </source>
</evidence>
<dbReference type="EMBL" id="FOMH01000014">
    <property type="protein sequence ID" value="SFD89744.1"/>
    <property type="molecule type" value="Genomic_DNA"/>
</dbReference>
<reference evidence="3" key="1">
    <citation type="submission" date="2016-10" db="EMBL/GenBank/DDBJ databases">
        <authorList>
            <person name="Varghese N."/>
            <person name="Submissions S."/>
        </authorList>
    </citation>
    <scope>NUCLEOTIDE SEQUENCE [LARGE SCALE GENOMIC DNA]</scope>
    <source>
        <strain evidence="3">CGMCC 1.10370</strain>
    </source>
</reference>
<feature type="transmembrane region" description="Helical" evidence="1">
    <location>
        <begin position="20"/>
        <end position="37"/>
    </location>
</feature>
<evidence type="ECO:0000256" key="1">
    <source>
        <dbReference type="SAM" id="Phobius"/>
    </source>
</evidence>
<keyword evidence="1" id="KW-0812">Transmembrane</keyword>